<evidence type="ECO:0000313" key="1">
    <source>
        <dbReference type="EMBL" id="EAY30463.1"/>
    </source>
</evidence>
<gene>
    <name evidence="1" type="ORF">M23134_03099</name>
</gene>
<keyword evidence="2" id="KW-1185">Reference proteome</keyword>
<protein>
    <submittedName>
        <fullName evidence="1">Uncharacterized protein</fullName>
    </submittedName>
</protein>
<organism evidence="1 2">
    <name type="scientific">Microscilla marina ATCC 23134</name>
    <dbReference type="NCBI Taxonomy" id="313606"/>
    <lineage>
        <taxon>Bacteria</taxon>
        <taxon>Pseudomonadati</taxon>
        <taxon>Bacteroidota</taxon>
        <taxon>Cytophagia</taxon>
        <taxon>Cytophagales</taxon>
        <taxon>Microscillaceae</taxon>
        <taxon>Microscilla</taxon>
    </lineage>
</organism>
<accession>A1ZG46</accession>
<dbReference type="Proteomes" id="UP000004095">
    <property type="component" value="Unassembled WGS sequence"/>
</dbReference>
<comment type="caution">
    <text evidence="1">The sequence shown here is derived from an EMBL/GenBank/DDBJ whole genome shotgun (WGS) entry which is preliminary data.</text>
</comment>
<dbReference type="EMBL" id="AAWS01000006">
    <property type="protein sequence ID" value="EAY30463.1"/>
    <property type="molecule type" value="Genomic_DNA"/>
</dbReference>
<dbReference type="AlphaFoldDB" id="A1ZG46"/>
<proteinExistence type="predicted"/>
<evidence type="ECO:0000313" key="2">
    <source>
        <dbReference type="Proteomes" id="UP000004095"/>
    </source>
</evidence>
<name>A1ZG46_MICM2</name>
<sequence length="46" mass="5319">MVFVGKLECRQENKEVLAVCKKMASLANHSISIYLGEHAHYLKDWQ</sequence>
<reference evidence="1 2" key="1">
    <citation type="submission" date="2007-01" db="EMBL/GenBank/DDBJ databases">
        <authorList>
            <person name="Haygood M."/>
            <person name="Podell S."/>
            <person name="Anderson C."/>
            <person name="Hopkinson B."/>
            <person name="Roe K."/>
            <person name="Barbeau K."/>
            <person name="Gaasterland T."/>
            <person name="Ferriera S."/>
            <person name="Johnson J."/>
            <person name="Kravitz S."/>
            <person name="Beeson K."/>
            <person name="Sutton G."/>
            <person name="Rogers Y.-H."/>
            <person name="Friedman R."/>
            <person name="Frazier M."/>
            <person name="Venter J.C."/>
        </authorList>
    </citation>
    <scope>NUCLEOTIDE SEQUENCE [LARGE SCALE GENOMIC DNA]</scope>
    <source>
        <strain evidence="1 2">ATCC 23134</strain>
    </source>
</reference>